<organism evidence="3 4">
    <name type="scientific">Lentinula lateritia</name>
    <dbReference type="NCBI Taxonomy" id="40482"/>
    <lineage>
        <taxon>Eukaryota</taxon>
        <taxon>Fungi</taxon>
        <taxon>Dikarya</taxon>
        <taxon>Basidiomycota</taxon>
        <taxon>Agaricomycotina</taxon>
        <taxon>Agaricomycetes</taxon>
        <taxon>Agaricomycetidae</taxon>
        <taxon>Agaricales</taxon>
        <taxon>Marasmiineae</taxon>
        <taxon>Omphalotaceae</taxon>
        <taxon>Lentinula</taxon>
    </lineage>
</organism>
<name>A0A9W9AJ12_9AGAR</name>
<feature type="compositionally biased region" description="Polar residues" evidence="1">
    <location>
        <begin position="99"/>
        <end position="114"/>
    </location>
</feature>
<dbReference type="Proteomes" id="UP001150238">
    <property type="component" value="Unassembled WGS sequence"/>
</dbReference>
<feature type="transmembrane region" description="Helical" evidence="2">
    <location>
        <begin position="20"/>
        <end position="42"/>
    </location>
</feature>
<comment type="caution">
    <text evidence="3">The sequence shown here is derived from an EMBL/GenBank/DDBJ whole genome shotgun (WGS) entry which is preliminary data.</text>
</comment>
<evidence type="ECO:0000256" key="2">
    <source>
        <dbReference type="SAM" id="Phobius"/>
    </source>
</evidence>
<reference evidence="3" key="1">
    <citation type="submission" date="2022-08" db="EMBL/GenBank/DDBJ databases">
        <authorList>
            <consortium name="DOE Joint Genome Institute"/>
            <person name="Min B."/>
            <person name="Riley R."/>
            <person name="Sierra-Patev S."/>
            <person name="Naranjo-Ortiz M."/>
            <person name="Looney B."/>
            <person name="Konkel Z."/>
            <person name="Slot J.C."/>
            <person name="Sakamoto Y."/>
            <person name="Steenwyk J.L."/>
            <person name="Rokas A."/>
            <person name="Carro J."/>
            <person name="Camarero S."/>
            <person name="Ferreira P."/>
            <person name="Molpeceres G."/>
            <person name="Ruiz-Duenas F.J."/>
            <person name="Serrano A."/>
            <person name="Henrissat B."/>
            <person name="Drula E."/>
            <person name="Hughes K.W."/>
            <person name="Mata J.L."/>
            <person name="Ishikawa N.K."/>
            <person name="Vargas-Isla R."/>
            <person name="Ushijima S."/>
            <person name="Smith C.A."/>
            <person name="Ahrendt S."/>
            <person name="Andreopoulos W."/>
            <person name="He G."/>
            <person name="Labutti K."/>
            <person name="Lipzen A."/>
            <person name="Ng V."/>
            <person name="Sandor L."/>
            <person name="Barry K."/>
            <person name="Martinez A.T."/>
            <person name="Xiao Y."/>
            <person name="Gibbons J.G."/>
            <person name="Terashima K."/>
            <person name="Hibbett D.S."/>
            <person name="Grigoriev I.V."/>
        </authorList>
    </citation>
    <scope>NUCLEOTIDE SEQUENCE</scope>
    <source>
        <strain evidence="3">Sp2 HRB7682 ss15</strain>
    </source>
</reference>
<evidence type="ECO:0000313" key="3">
    <source>
        <dbReference type="EMBL" id="KAJ4482923.1"/>
    </source>
</evidence>
<protein>
    <submittedName>
        <fullName evidence="3">Uncharacterized protein</fullName>
    </submittedName>
</protein>
<gene>
    <name evidence="3" type="ORF">C8J55DRAFT_605323</name>
</gene>
<reference evidence="3" key="2">
    <citation type="journal article" date="2023" name="Proc. Natl. Acad. Sci. U.S.A.">
        <title>A global phylogenomic analysis of the shiitake genus Lentinula.</title>
        <authorList>
            <person name="Sierra-Patev S."/>
            <person name="Min B."/>
            <person name="Naranjo-Ortiz M."/>
            <person name="Looney B."/>
            <person name="Konkel Z."/>
            <person name="Slot J.C."/>
            <person name="Sakamoto Y."/>
            <person name="Steenwyk J.L."/>
            <person name="Rokas A."/>
            <person name="Carro J."/>
            <person name="Camarero S."/>
            <person name="Ferreira P."/>
            <person name="Molpeceres G."/>
            <person name="Ruiz-Duenas F.J."/>
            <person name="Serrano A."/>
            <person name="Henrissat B."/>
            <person name="Drula E."/>
            <person name="Hughes K.W."/>
            <person name="Mata J.L."/>
            <person name="Ishikawa N.K."/>
            <person name="Vargas-Isla R."/>
            <person name="Ushijima S."/>
            <person name="Smith C.A."/>
            <person name="Donoghue J."/>
            <person name="Ahrendt S."/>
            <person name="Andreopoulos W."/>
            <person name="He G."/>
            <person name="LaButti K."/>
            <person name="Lipzen A."/>
            <person name="Ng V."/>
            <person name="Riley R."/>
            <person name="Sandor L."/>
            <person name="Barry K."/>
            <person name="Martinez A.T."/>
            <person name="Xiao Y."/>
            <person name="Gibbons J.G."/>
            <person name="Terashima K."/>
            <person name="Grigoriev I.V."/>
            <person name="Hibbett D."/>
        </authorList>
    </citation>
    <scope>NUCLEOTIDE SEQUENCE</scope>
    <source>
        <strain evidence="3">Sp2 HRB7682 ss15</strain>
    </source>
</reference>
<sequence>MSGSSQGTSTNTNNDNLGISWEIGVIIGIIVIVLSVIAAAIFQRRRRRLALNLAQDLEKTQRRRSPTNISSTRPYSSSSTTLKETKESTNMAVEVPDFKSTTIPKPLPSASSAILNSKRSSRAEYFLEHPSQKPPNYYWDHRS</sequence>
<proteinExistence type="predicted"/>
<keyword evidence="2" id="KW-1133">Transmembrane helix</keyword>
<dbReference type="EMBL" id="JANVFS010000013">
    <property type="protein sequence ID" value="KAJ4482923.1"/>
    <property type="molecule type" value="Genomic_DNA"/>
</dbReference>
<feature type="compositionally biased region" description="Low complexity" evidence="1">
    <location>
        <begin position="67"/>
        <end position="82"/>
    </location>
</feature>
<accession>A0A9W9AJ12</accession>
<keyword evidence="2" id="KW-0472">Membrane</keyword>
<evidence type="ECO:0000256" key="1">
    <source>
        <dbReference type="SAM" id="MobiDB-lite"/>
    </source>
</evidence>
<keyword evidence="2" id="KW-0812">Transmembrane</keyword>
<dbReference type="AlphaFoldDB" id="A0A9W9AJ12"/>
<evidence type="ECO:0000313" key="4">
    <source>
        <dbReference type="Proteomes" id="UP001150238"/>
    </source>
</evidence>
<feature type="region of interest" description="Disordered" evidence="1">
    <location>
        <begin position="54"/>
        <end position="114"/>
    </location>
</feature>